<gene>
    <name evidence="3" type="ORF">NP493_886g00020</name>
</gene>
<evidence type="ECO:0000256" key="1">
    <source>
        <dbReference type="SAM" id="MobiDB-lite"/>
    </source>
</evidence>
<organism evidence="3 4">
    <name type="scientific">Ridgeia piscesae</name>
    <name type="common">Tubeworm</name>
    <dbReference type="NCBI Taxonomy" id="27915"/>
    <lineage>
        <taxon>Eukaryota</taxon>
        <taxon>Metazoa</taxon>
        <taxon>Spiralia</taxon>
        <taxon>Lophotrochozoa</taxon>
        <taxon>Annelida</taxon>
        <taxon>Polychaeta</taxon>
        <taxon>Sedentaria</taxon>
        <taxon>Canalipalpata</taxon>
        <taxon>Sabellida</taxon>
        <taxon>Siboglinidae</taxon>
        <taxon>Ridgeia</taxon>
    </lineage>
</organism>
<feature type="compositionally biased region" description="Low complexity" evidence="1">
    <location>
        <begin position="56"/>
        <end position="72"/>
    </location>
</feature>
<dbReference type="PROSITE" id="PS50290">
    <property type="entry name" value="PI3_4_KINASE_3"/>
    <property type="match status" value="1"/>
</dbReference>
<comment type="caution">
    <text evidence="3">The sequence shown here is derived from an EMBL/GenBank/DDBJ whole genome shotgun (WGS) entry which is preliminary data.</text>
</comment>
<sequence length="132" mass="15178">MWLFQVHLPVQGNEQRRYHARHYSVTPLGARSGLIQWVDGATALFSLYKRWQQREAVAQQQKHQQQGASSQAVPNNPPAIPRPSEVYYSKLTPALKEKGVCNLDNRKEWPLSVMRSVLEELMDDTPKDLLAR</sequence>
<dbReference type="Proteomes" id="UP001209878">
    <property type="component" value="Unassembled WGS sequence"/>
</dbReference>
<dbReference type="EMBL" id="JAODUO010000885">
    <property type="protein sequence ID" value="KAK2173300.1"/>
    <property type="molecule type" value="Genomic_DNA"/>
</dbReference>
<keyword evidence="4" id="KW-1185">Reference proteome</keyword>
<dbReference type="GO" id="GO:0005634">
    <property type="term" value="C:nucleus"/>
    <property type="evidence" value="ECO:0007669"/>
    <property type="project" value="TreeGrafter"/>
</dbReference>
<accession>A0AAD9KLA1</accession>
<evidence type="ECO:0000259" key="2">
    <source>
        <dbReference type="PROSITE" id="PS50290"/>
    </source>
</evidence>
<evidence type="ECO:0000313" key="3">
    <source>
        <dbReference type="EMBL" id="KAK2173300.1"/>
    </source>
</evidence>
<dbReference type="AlphaFoldDB" id="A0AAD9KLA1"/>
<feature type="region of interest" description="Disordered" evidence="1">
    <location>
        <begin position="56"/>
        <end position="84"/>
    </location>
</feature>
<evidence type="ECO:0000313" key="4">
    <source>
        <dbReference type="Proteomes" id="UP001209878"/>
    </source>
</evidence>
<reference evidence="3" key="1">
    <citation type="journal article" date="2023" name="Mol. Biol. Evol.">
        <title>Third-Generation Sequencing Reveals the Adaptive Role of the Epigenome in Three Deep-Sea Polychaetes.</title>
        <authorList>
            <person name="Perez M."/>
            <person name="Aroh O."/>
            <person name="Sun Y."/>
            <person name="Lan Y."/>
            <person name="Juniper S.K."/>
            <person name="Young C.R."/>
            <person name="Angers B."/>
            <person name="Qian P.Y."/>
        </authorList>
    </citation>
    <scope>NUCLEOTIDE SEQUENCE</scope>
    <source>
        <strain evidence="3">R07B-5</strain>
    </source>
</reference>
<dbReference type="InterPro" id="IPR011009">
    <property type="entry name" value="Kinase-like_dom_sf"/>
</dbReference>
<dbReference type="InterPro" id="IPR050517">
    <property type="entry name" value="DDR_Repair_Kinase"/>
</dbReference>
<name>A0AAD9KLA1_RIDPI</name>
<dbReference type="SUPFAM" id="SSF56112">
    <property type="entry name" value="Protein kinase-like (PK-like)"/>
    <property type="match status" value="1"/>
</dbReference>
<dbReference type="GO" id="GO:0004674">
    <property type="term" value="F:protein serine/threonine kinase activity"/>
    <property type="evidence" value="ECO:0007669"/>
    <property type="project" value="TreeGrafter"/>
</dbReference>
<dbReference type="InterPro" id="IPR000403">
    <property type="entry name" value="PI3/4_kinase_cat_dom"/>
</dbReference>
<feature type="domain" description="PI3K/PI4K catalytic" evidence="2">
    <location>
        <begin position="1"/>
        <end position="132"/>
    </location>
</feature>
<dbReference type="PANTHER" id="PTHR11139">
    <property type="entry name" value="ATAXIA TELANGIECTASIA MUTATED ATM -RELATED"/>
    <property type="match status" value="1"/>
</dbReference>
<proteinExistence type="predicted"/>
<protein>
    <recommendedName>
        <fullName evidence="2">PI3K/PI4K catalytic domain-containing protein</fullName>
    </recommendedName>
</protein>